<dbReference type="Proteomes" id="UP001057402">
    <property type="component" value="Chromosome 3"/>
</dbReference>
<name>A0ACB9RLD6_9MYRT</name>
<proteinExistence type="predicted"/>
<reference evidence="2" key="1">
    <citation type="journal article" date="2023" name="Front. Plant Sci.">
        <title>Chromosomal-level genome assembly of Melastoma candidum provides insights into trichome evolution.</title>
        <authorList>
            <person name="Zhong Y."/>
            <person name="Wu W."/>
            <person name="Sun C."/>
            <person name="Zou P."/>
            <person name="Liu Y."/>
            <person name="Dai S."/>
            <person name="Zhou R."/>
        </authorList>
    </citation>
    <scope>NUCLEOTIDE SEQUENCE [LARGE SCALE GENOMIC DNA]</scope>
</reference>
<evidence type="ECO:0000313" key="1">
    <source>
        <dbReference type="EMBL" id="KAI4379921.1"/>
    </source>
</evidence>
<evidence type="ECO:0000313" key="2">
    <source>
        <dbReference type="Proteomes" id="UP001057402"/>
    </source>
</evidence>
<comment type="caution">
    <text evidence="1">The sequence shown here is derived from an EMBL/GenBank/DDBJ whole genome shotgun (WGS) entry which is preliminary data.</text>
</comment>
<gene>
    <name evidence="1" type="ORF">MLD38_006158</name>
</gene>
<accession>A0ACB9RLD6</accession>
<protein>
    <submittedName>
        <fullName evidence="1">Uncharacterized protein</fullName>
    </submittedName>
</protein>
<keyword evidence="2" id="KW-1185">Reference proteome</keyword>
<organism evidence="1 2">
    <name type="scientific">Melastoma candidum</name>
    <dbReference type="NCBI Taxonomy" id="119954"/>
    <lineage>
        <taxon>Eukaryota</taxon>
        <taxon>Viridiplantae</taxon>
        <taxon>Streptophyta</taxon>
        <taxon>Embryophyta</taxon>
        <taxon>Tracheophyta</taxon>
        <taxon>Spermatophyta</taxon>
        <taxon>Magnoliopsida</taxon>
        <taxon>eudicotyledons</taxon>
        <taxon>Gunneridae</taxon>
        <taxon>Pentapetalae</taxon>
        <taxon>rosids</taxon>
        <taxon>malvids</taxon>
        <taxon>Myrtales</taxon>
        <taxon>Melastomataceae</taxon>
        <taxon>Melastomatoideae</taxon>
        <taxon>Melastomateae</taxon>
        <taxon>Melastoma</taxon>
    </lineage>
</organism>
<sequence>MASSPAAPPPSLTPQLPSPSLPPSEVTTPQSPPVSTPTVSPPPLPLVTPVASPPSNPPPPPPPSVPAASPPPLLLVPTVPPLLPPPTIDVSPPPLASPAPPLPVLSPPSPATAASPPTDEPIRAPPAFAPPPPSPRVSQQPPQRPTRPSPGKQTRQPFTAPNPPSVESPPGTPLSISPPPAEASPGGVVSASPPVATATPAPTMPPVSASPYAQPNRTGEPFTGNPVSSQPQMGIGAVNRSLPVAVGAQNREQRSVAPKSNAAAWIAGGATVCGVLLLVLLVWLLSRFSLRRKRASSSTRGSYHKKVGNHAIALQQGPFLLQDDPLSCRVNSDRSLLGFDKPRVPAASLSFSRGKFTYEELAEATDGFSDANLLGEGGFGYVHKGVQPDGREIAVKQLKIGSQQGEREFRAELEMITRVHHKHLVALMGYCITEVGRYLVYEFIPNNTLEFHLHSGGSSRPLLDWVTRMKIAIGSAKGIAYLHEDCSPKIIHRDIKAANILLDLDFDVKVSDFGLAKLFCDNNAQVTHISTRVVGTFGYLAPEYAATGKLTEKSDVYSYGVVLLELITGRPPIKRLDIDKNEGLVDSVRPLINQVLQTGNYEAIVDVRLGNNYDRSQMARMIRCAAACIRHSAGLRPQMSQIIRTLEEDGPLTELDDEGTFLGDSKLHCSAEMSKFYRVLATRKYSISKETDSTSEYGLYPSCSSSEFQQTM</sequence>
<dbReference type="EMBL" id="CM042882">
    <property type="protein sequence ID" value="KAI4379921.1"/>
    <property type="molecule type" value="Genomic_DNA"/>
</dbReference>